<protein>
    <submittedName>
        <fullName evidence="2">Uncharacterized protein</fullName>
    </submittedName>
</protein>
<feature type="region of interest" description="Disordered" evidence="1">
    <location>
        <begin position="80"/>
        <end position="316"/>
    </location>
</feature>
<feature type="compositionally biased region" description="Pro residues" evidence="1">
    <location>
        <begin position="194"/>
        <end position="203"/>
    </location>
</feature>
<name>A0ABQ7G2E0_DUNSA</name>
<feature type="compositionally biased region" description="Pro residues" evidence="1">
    <location>
        <begin position="268"/>
        <end position="316"/>
    </location>
</feature>
<proteinExistence type="predicted"/>
<organism evidence="2 3">
    <name type="scientific">Dunaliella salina</name>
    <name type="common">Green alga</name>
    <name type="synonym">Protococcus salinus</name>
    <dbReference type="NCBI Taxonomy" id="3046"/>
    <lineage>
        <taxon>Eukaryota</taxon>
        <taxon>Viridiplantae</taxon>
        <taxon>Chlorophyta</taxon>
        <taxon>core chlorophytes</taxon>
        <taxon>Chlorophyceae</taxon>
        <taxon>CS clade</taxon>
        <taxon>Chlamydomonadales</taxon>
        <taxon>Dunaliellaceae</taxon>
        <taxon>Dunaliella</taxon>
    </lineage>
</organism>
<feature type="compositionally biased region" description="Basic residues" evidence="1">
    <location>
        <begin position="122"/>
        <end position="131"/>
    </location>
</feature>
<reference evidence="2" key="1">
    <citation type="submission" date="2017-08" db="EMBL/GenBank/DDBJ databases">
        <authorList>
            <person name="Polle J.E."/>
            <person name="Barry K."/>
            <person name="Cushman J."/>
            <person name="Schmutz J."/>
            <person name="Tran D."/>
            <person name="Hathwaick L.T."/>
            <person name="Yim W.C."/>
            <person name="Jenkins J."/>
            <person name="Mckie-Krisberg Z.M."/>
            <person name="Prochnik S."/>
            <person name="Lindquist E."/>
            <person name="Dockter R.B."/>
            <person name="Adam C."/>
            <person name="Molina H."/>
            <person name="Bunkerborg J."/>
            <person name="Jin E."/>
            <person name="Buchheim M."/>
            <person name="Magnuson J."/>
        </authorList>
    </citation>
    <scope>NUCLEOTIDE SEQUENCE</scope>
    <source>
        <strain evidence="2">CCAP 19/18</strain>
    </source>
</reference>
<comment type="caution">
    <text evidence="2">The sequence shown here is derived from an EMBL/GenBank/DDBJ whole genome shotgun (WGS) entry which is preliminary data.</text>
</comment>
<feature type="compositionally biased region" description="Low complexity" evidence="1">
    <location>
        <begin position="204"/>
        <end position="225"/>
    </location>
</feature>
<feature type="non-terminal residue" evidence="2">
    <location>
        <position position="316"/>
    </location>
</feature>
<feature type="compositionally biased region" description="Low complexity" evidence="1">
    <location>
        <begin position="132"/>
        <end position="142"/>
    </location>
</feature>
<feature type="compositionally biased region" description="Low complexity" evidence="1">
    <location>
        <begin position="150"/>
        <end position="164"/>
    </location>
</feature>
<accession>A0ABQ7G2E0</accession>
<dbReference type="EMBL" id="MU070249">
    <property type="protein sequence ID" value="KAF5828772.1"/>
    <property type="molecule type" value="Genomic_DNA"/>
</dbReference>
<gene>
    <name evidence="2" type="ORF">DUNSADRAFT_17104</name>
</gene>
<dbReference type="Proteomes" id="UP000815325">
    <property type="component" value="Unassembled WGS sequence"/>
</dbReference>
<keyword evidence="3" id="KW-1185">Reference proteome</keyword>
<sequence length="316" mass="31300">MDVEERFLLRSWDGSYSGSYGSMQDFLTAHDDVFGCTEQSGFYVHTPPLLPMDNAILPSAAAPASLTGAAAGREIGASSADSVLPMGPLRTSWGMGQGPSRGMLGSDARAPGSPLPASSHRNNNHNNHHHNSFSTNSSFSTSAPPPSQNPTPKTSAFPASAAPAKSPPPLHLSHTSDLPYRTTASPHPQHNAPSGPPAAPGAPPSAVGAGAAAPACTPSSASPSTGPTPPPFPGTAASSPLFATDSGSGMPQAAAAAAAGGVGGIGFGPPPHLGPPGFGPVPPAAGAPAPRPAGFPPMPAAAWGMPPPPPHWGMPP</sequence>
<evidence type="ECO:0000256" key="1">
    <source>
        <dbReference type="SAM" id="MobiDB-lite"/>
    </source>
</evidence>
<feature type="compositionally biased region" description="Low complexity" evidence="1">
    <location>
        <begin position="247"/>
        <end position="259"/>
    </location>
</feature>
<evidence type="ECO:0000313" key="2">
    <source>
        <dbReference type="EMBL" id="KAF5828772.1"/>
    </source>
</evidence>
<evidence type="ECO:0000313" key="3">
    <source>
        <dbReference type="Proteomes" id="UP000815325"/>
    </source>
</evidence>